<keyword evidence="6" id="KW-0997">Cell inner membrane</keyword>
<keyword evidence="2 6" id="KW-0597">Phosphoprotein</keyword>
<accession>A0A7X2RPQ9</accession>
<reference evidence="8 9" key="1">
    <citation type="submission" date="2019-11" db="EMBL/GenBank/DDBJ databases">
        <title>Pseudmonas karstica sp. nov. and Pseudomonas spelaei sp. nov. from caves.</title>
        <authorList>
            <person name="Zeman M."/>
        </authorList>
    </citation>
    <scope>NUCLEOTIDE SEQUENCE [LARGE SCALE GENOMIC DNA]</scope>
    <source>
        <strain evidence="8 9">CCM 7891</strain>
    </source>
</reference>
<evidence type="ECO:0000256" key="2">
    <source>
        <dbReference type="ARBA" id="ARBA00022553"/>
    </source>
</evidence>
<keyword evidence="6" id="KW-0812">Transmembrane</keyword>
<evidence type="ECO:0000313" key="9">
    <source>
        <dbReference type="Proteomes" id="UP000431485"/>
    </source>
</evidence>
<evidence type="ECO:0000256" key="5">
    <source>
        <dbReference type="ARBA" id="ARBA00022982"/>
    </source>
</evidence>
<evidence type="ECO:0000256" key="1">
    <source>
        <dbReference type="ARBA" id="ARBA00022448"/>
    </source>
</evidence>
<name>A0A7X2RPQ9_9PSED</name>
<protein>
    <recommendedName>
        <fullName evidence="6">Ion-translocating oxidoreductase complex subunit G</fullName>
        <ecNumber evidence="6">7.-.-.-</ecNumber>
    </recommendedName>
    <alternativeName>
        <fullName evidence="6">Rnf electron transport complex subunit G</fullName>
    </alternativeName>
</protein>
<dbReference type="Pfam" id="PF04205">
    <property type="entry name" value="FMN_bind"/>
    <property type="match status" value="1"/>
</dbReference>
<dbReference type="GO" id="GO:0009055">
    <property type="term" value="F:electron transfer activity"/>
    <property type="evidence" value="ECO:0007669"/>
    <property type="project" value="InterPro"/>
</dbReference>
<keyword evidence="6" id="KW-1133">Transmembrane helix</keyword>
<dbReference type="NCBIfam" id="TIGR01947">
    <property type="entry name" value="rnfG"/>
    <property type="match status" value="1"/>
</dbReference>
<comment type="similarity">
    <text evidence="6">Belongs to the RnfG family.</text>
</comment>
<organism evidence="8 9">
    <name type="scientific">Pseudomonas karstica</name>
    <dbReference type="NCBI Taxonomy" id="1055468"/>
    <lineage>
        <taxon>Bacteria</taxon>
        <taxon>Pseudomonadati</taxon>
        <taxon>Pseudomonadota</taxon>
        <taxon>Gammaproteobacteria</taxon>
        <taxon>Pseudomonadales</taxon>
        <taxon>Pseudomonadaceae</taxon>
        <taxon>Pseudomonas</taxon>
    </lineage>
</organism>
<evidence type="ECO:0000256" key="6">
    <source>
        <dbReference type="HAMAP-Rule" id="MF_00479"/>
    </source>
</evidence>
<dbReference type="GO" id="GO:0022900">
    <property type="term" value="P:electron transport chain"/>
    <property type="evidence" value="ECO:0007669"/>
    <property type="project" value="UniProtKB-UniRule"/>
</dbReference>
<dbReference type="PANTHER" id="PTHR36118">
    <property type="entry name" value="ION-TRANSLOCATING OXIDOREDUCTASE COMPLEX SUBUNIT G"/>
    <property type="match status" value="1"/>
</dbReference>
<comment type="function">
    <text evidence="6">Part of a membrane-bound complex that couples electron transfer with translocation of ions across the membrane.</text>
</comment>
<dbReference type="InterPro" id="IPR010209">
    <property type="entry name" value="Ion_transpt_RnfG/RsxG"/>
</dbReference>
<proteinExistence type="inferred from homology"/>
<keyword evidence="4 6" id="KW-0288">FMN</keyword>
<keyword evidence="9" id="KW-1185">Reference proteome</keyword>
<keyword evidence="6" id="KW-1278">Translocase</keyword>
<comment type="caution">
    <text evidence="8">The sequence shown here is derived from an EMBL/GenBank/DDBJ whole genome shotgun (WGS) entry which is preliminary data.</text>
</comment>
<evidence type="ECO:0000259" key="7">
    <source>
        <dbReference type="SMART" id="SM00900"/>
    </source>
</evidence>
<sequence>MKRAQGLLTVVLIFAAGVALTVGVQQLTANRAAAQHQDLQRRAWLDILPVDSYDNQPLEQPLAITAQTLENSQVQGGYLATLAGQPSAVLLRSQTSGYGGTIQLLIAVSSNGKLLGVKTLKQSETPSLGGRIAENNDAWIAAFKGHSRNDPQDSAWALKKDHGQFDQIAGATVTSRAVLNAVHDALRYVDDARQSILEPPPRD</sequence>
<dbReference type="PANTHER" id="PTHR36118:SF1">
    <property type="entry name" value="ION-TRANSLOCATING OXIDOREDUCTASE COMPLEX SUBUNIT G"/>
    <property type="match status" value="1"/>
</dbReference>
<feature type="domain" description="FMN-binding" evidence="7">
    <location>
        <begin position="97"/>
        <end position="189"/>
    </location>
</feature>
<dbReference type="HAMAP" id="MF_00479">
    <property type="entry name" value="RsxG_RnfG"/>
    <property type="match status" value="1"/>
</dbReference>
<dbReference type="InterPro" id="IPR007329">
    <property type="entry name" value="FMN-bd"/>
</dbReference>
<dbReference type="EC" id="7.-.-.-" evidence="6"/>
<dbReference type="Proteomes" id="UP000431485">
    <property type="component" value="Unassembled WGS sequence"/>
</dbReference>
<comment type="subunit">
    <text evidence="6">The complex is composed of six subunits: RnfA, RnfB, RnfC, RnfD, RnfE and RnfG.</text>
</comment>
<dbReference type="SMART" id="SM00900">
    <property type="entry name" value="FMN_bind"/>
    <property type="match status" value="1"/>
</dbReference>
<dbReference type="PIRSF" id="PIRSF006091">
    <property type="entry name" value="E_trnsport_RnfG"/>
    <property type="match status" value="1"/>
</dbReference>
<keyword evidence="6" id="KW-0472">Membrane</keyword>
<dbReference type="OrthoDB" id="9784165at2"/>
<evidence type="ECO:0000256" key="3">
    <source>
        <dbReference type="ARBA" id="ARBA00022630"/>
    </source>
</evidence>
<keyword evidence="6" id="KW-1003">Cell membrane</keyword>
<evidence type="ECO:0000313" key="8">
    <source>
        <dbReference type="EMBL" id="MTD18827.1"/>
    </source>
</evidence>
<dbReference type="GO" id="GO:0010181">
    <property type="term" value="F:FMN binding"/>
    <property type="evidence" value="ECO:0007669"/>
    <property type="project" value="InterPro"/>
</dbReference>
<dbReference type="EMBL" id="WLYI01000006">
    <property type="protein sequence ID" value="MTD18827.1"/>
    <property type="molecule type" value="Genomic_DNA"/>
</dbReference>
<dbReference type="AlphaFoldDB" id="A0A7X2RPQ9"/>
<keyword evidence="1 6" id="KW-0813">Transport</keyword>
<keyword evidence="3 6" id="KW-0285">Flavoprotein</keyword>
<evidence type="ECO:0000256" key="4">
    <source>
        <dbReference type="ARBA" id="ARBA00022643"/>
    </source>
</evidence>
<gene>
    <name evidence="6" type="primary">rnfG</name>
    <name evidence="8" type="ORF">GIR22_06640</name>
</gene>
<keyword evidence="5 6" id="KW-0249">Electron transport</keyword>
<comment type="subcellular location">
    <subcellularLocation>
        <location evidence="6">Cell inner membrane</location>
        <topology evidence="6">Single-pass membrane protein</topology>
    </subcellularLocation>
</comment>
<comment type="cofactor">
    <cofactor evidence="6">
        <name>FMN</name>
        <dbReference type="ChEBI" id="CHEBI:58210"/>
    </cofactor>
</comment>
<dbReference type="RefSeq" id="WP_154742547.1">
    <property type="nucleotide sequence ID" value="NZ_JBHSTG010000003.1"/>
</dbReference>
<feature type="modified residue" description="FMN phosphoryl threonine" evidence="6">
    <location>
        <position position="172"/>
    </location>
</feature>
<dbReference type="GO" id="GO:0005886">
    <property type="term" value="C:plasma membrane"/>
    <property type="evidence" value="ECO:0007669"/>
    <property type="project" value="UniProtKB-SubCell"/>
</dbReference>